<protein>
    <submittedName>
        <fullName evidence="2">GNAT family N-acetyltransferase</fullName>
    </submittedName>
</protein>
<dbReference type="Pfam" id="PF13302">
    <property type="entry name" value="Acetyltransf_3"/>
    <property type="match status" value="1"/>
</dbReference>
<dbReference type="InterPro" id="IPR016181">
    <property type="entry name" value="Acyl_CoA_acyltransferase"/>
</dbReference>
<dbReference type="PROSITE" id="PS51186">
    <property type="entry name" value="GNAT"/>
    <property type="match status" value="1"/>
</dbReference>
<dbReference type="InterPro" id="IPR000182">
    <property type="entry name" value="GNAT_dom"/>
</dbReference>
<organism evidence="2 3">
    <name type="scientific">Ideonella azotifigens</name>
    <dbReference type="NCBI Taxonomy" id="513160"/>
    <lineage>
        <taxon>Bacteria</taxon>
        <taxon>Pseudomonadati</taxon>
        <taxon>Pseudomonadota</taxon>
        <taxon>Betaproteobacteria</taxon>
        <taxon>Burkholderiales</taxon>
        <taxon>Sphaerotilaceae</taxon>
        <taxon>Ideonella</taxon>
    </lineage>
</organism>
<proteinExistence type="predicted"/>
<dbReference type="RefSeq" id="WP_141290925.1">
    <property type="nucleotide sequence ID" value="NZ_BAAAEW010000026.1"/>
</dbReference>
<accession>A0ABN1KAW9</accession>
<dbReference type="PANTHER" id="PTHR43792">
    <property type="entry name" value="GNAT FAMILY, PUTATIVE (AFU_ORTHOLOGUE AFUA_3G00765)-RELATED-RELATED"/>
    <property type="match status" value="1"/>
</dbReference>
<keyword evidence="3" id="KW-1185">Reference proteome</keyword>
<dbReference type="Proteomes" id="UP001500279">
    <property type="component" value="Unassembled WGS sequence"/>
</dbReference>
<dbReference type="EMBL" id="BAAAEW010000026">
    <property type="protein sequence ID" value="GAA0760685.1"/>
    <property type="molecule type" value="Genomic_DNA"/>
</dbReference>
<name>A0ABN1KAW9_9BURK</name>
<dbReference type="InterPro" id="IPR051531">
    <property type="entry name" value="N-acetyltransferase"/>
</dbReference>
<evidence type="ECO:0000313" key="3">
    <source>
        <dbReference type="Proteomes" id="UP001500279"/>
    </source>
</evidence>
<comment type="caution">
    <text evidence="2">The sequence shown here is derived from an EMBL/GenBank/DDBJ whole genome shotgun (WGS) entry which is preliminary data.</text>
</comment>
<reference evidence="2 3" key="1">
    <citation type="journal article" date="2019" name="Int. J. Syst. Evol. Microbiol.">
        <title>The Global Catalogue of Microorganisms (GCM) 10K type strain sequencing project: providing services to taxonomists for standard genome sequencing and annotation.</title>
        <authorList>
            <consortium name="The Broad Institute Genomics Platform"/>
            <consortium name="The Broad Institute Genome Sequencing Center for Infectious Disease"/>
            <person name="Wu L."/>
            <person name="Ma J."/>
        </authorList>
    </citation>
    <scope>NUCLEOTIDE SEQUENCE [LARGE SCALE GENOMIC DNA]</scope>
    <source>
        <strain evidence="2 3">JCM 15503</strain>
    </source>
</reference>
<sequence length="191" mass="21635">MSPDFPTLQTPRLRLRELQPADAPAFFEIHRNADAMRWFGTDPLTELAEAEQVIEGFRTSREARQPGIRWGLQQLSDDQLLGSCGLFRWNRGWRSCGLGYELAPAAQGQGLMREALQAVLGWGFEHWALNRVEAQVHPANQASLGLLLRLGFQREGRMRQAGFWQGAHRDLLLFSLLREDWDAKLGARLAG</sequence>
<evidence type="ECO:0000259" key="1">
    <source>
        <dbReference type="PROSITE" id="PS51186"/>
    </source>
</evidence>
<feature type="domain" description="N-acetyltransferase" evidence="1">
    <location>
        <begin position="13"/>
        <end position="178"/>
    </location>
</feature>
<dbReference type="Gene3D" id="3.40.630.30">
    <property type="match status" value="1"/>
</dbReference>
<dbReference type="PANTHER" id="PTHR43792:SF9">
    <property type="entry name" value="RIBOSOMAL-PROTEIN-ALANINE ACETYLTRANSFERASE"/>
    <property type="match status" value="1"/>
</dbReference>
<evidence type="ECO:0000313" key="2">
    <source>
        <dbReference type="EMBL" id="GAA0760685.1"/>
    </source>
</evidence>
<dbReference type="SUPFAM" id="SSF55729">
    <property type="entry name" value="Acyl-CoA N-acyltransferases (Nat)"/>
    <property type="match status" value="1"/>
</dbReference>
<gene>
    <name evidence="2" type="ORF">GCM10009107_43450</name>
</gene>